<keyword evidence="4" id="KW-0813">Transport</keyword>
<evidence type="ECO:0000256" key="4">
    <source>
        <dbReference type="ARBA" id="ARBA00022448"/>
    </source>
</evidence>
<evidence type="ECO:0000313" key="16">
    <source>
        <dbReference type="EMBL" id="MBA5775588.1"/>
    </source>
</evidence>
<evidence type="ECO:0000256" key="6">
    <source>
        <dbReference type="ARBA" id="ARBA00022475"/>
    </source>
</evidence>
<keyword evidence="7" id="KW-0997">Cell inner membrane</keyword>
<comment type="subcellular location">
    <subcellularLocation>
        <location evidence="1">Cell inner membrane</location>
        <topology evidence="1">Multi-pass membrane protein</topology>
    </subcellularLocation>
</comment>
<evidence type="ECO:0000256" key="14">
    <source>
        <dbReference type="ARBA" id="ARBA00045720"/>
    </source>
</evidence>
<evidence type="ECO:0000256" key="10">
    <source>
        <dbReference type="ARBA" id="ARBA00022914"/>
    </source>
</evidence>
<evidence type="ECO:0000256" key="3">
    <source>
        <dbReference type="ARBA" id="ARBA00017053"/>
    </source>
</evidence>
<dbReference type="GO" id="GO:0046872">
    <property type="term" value="F:metal ion binding"/>
    <property type="evidence" value="ECO:0007669"/>
    <property type="project" value="UniProtKB-KW"/>
</dbReference>
<reference evidence="16 17" key="1">
    <citation type="submission" date="2020-07" db="EMBL/GenBank/DDBJ databases">
        <title>Stappia sp., F7233, whole genome shotgun sequencing project.</title>
        <authorList>
            <person name="Jiang S."/>
            <person name="Liu Z.W."/>
            <person name="Du Z.J."/>
        </authorList>
    </citation>
    <scope>NUCLEOTIDE SEQUENCE [LARGE SCALE GENOMIC DNA]</scope>
    <source>
        <strain evidence="16 17">F7233</strain>
    </source>
</reference>
<evidence type="ECO:0000256" key="2">
    <source>
        <dbReference type="ARBA" id="ARBA00008224"/>
    </source>
</evidence>
<keyword evidence="10" id="KW-0476">Mercury</keyword>
<dbReference type="InterPro" id="IPR003457">
    <property type="entry name" value="Transprt_MerT"/>
</dbReference>
<evidence type="ECO:0000256" key="7">
    <source>
        <dbReference type="ARBA" id="ARBA00022519"/>
    </source>
</evidence>
<evidence type="ECO:0000256" key="13">
    <source>
        <dbReference type="ARBA" id="ARBA00030934"/>
    </source>
</evidence>
<evidence type="ECO:0000256" key="9">
    <source>
        <dbReference type="ARBA" id="ARBA00022723"/>
    </source>
</evidence>
<keyword evidence="17" id="KW-1185">Reference proteome</keyword>
<comment type="similarity">
    <text evidence="2">Belongs to the MerT family.</text>
</comment>
<proteinExistence type="inferred from homology"/>
<keyword evidence="5" id="KW-0475">Mercuric resistance</keyword>
<sequence length="132" mass="14037">MSETKIEIVALNAPTQLADRKKGWFAAGGVIGAILASTCCIAPLALLMLGVSGAWIGNLTALEPYKPILAGVALVFIGLGFRQVYFKAQPVCEDGSYCARPESALITKSALWLSTVLVVLALTIDSWAPFFY</sequence>
<feature type="transmembrane region" description="Helical" evidence="15">
    <location>
        <begin position="68"/>
        <end position="85"/>
    </location>
</feature>
<dbReference type="Proteomes" id="UP000541109">
    <property type="component" value="Unassembled WGS sequence"/>
</dbReference>
<dbReference type="Gene3D" id="1.10.287.910">
    <property type="entry name" value="bacterial mercury transporter, merf"/>
    <property type="match status" value="1"/>
</dbReference>
<dbReference type="EMBL" id="JACFXV010000006">
    <property type="protein sequence ID" value="MBA5775588.1"/>
    <property type="molecule type" value="Genomic_DNA"/>
</dbReference>
<comment type="function">
    <text evidence="14">Involved in mercury resistance. Probably transfers a mercuric ion from the periplasmic Hg(2+)-binding protein MerP to the cytoplasmic mercuric reductase MerA.</text>
</comment>
<keyword evidence="8 15" id="KW-0812">Transmembrane</keyword>
<dbReference type="AlphaFoldDB" id="A0A839A954"/>
<dbReference type="GO" id="GO:0015097">
    <property type="term" value="F:mercury ion transmembrane transporter activity"/>
    <property type="evidence" value="ECO:0007669"/>
    <property type="project" value="InterPro"/>
</dbReference>
<keyword evidence="9" id="KW-0479">Metal-binding</keyword>
<dbReference type="GO" id="GO:0005886">
    <property type="term" value="C:plasma membrane"/>
    <property type="evidence" value="ECO:0007669"/>
    <property type="project" value="UniProtKB-SubCell"/>
</dbReference>
<organism evidence="16 17">
    <name type="scientific">Stappia albiluteola</name>
    <dbReference type="NCBI Taxonomy" id="2758565"/>
    <lineage>
        <taxon>Bacteria</taxon>
        <taxon>Pseudomonadati</taxon>
        <taxon>Pseudomonadota</taxon>
        <taxon>Alphaproteobacteria</taxon>
        <taxon>Hyphomicrobiales</taxon>
        <taxon>Stappiaceae</taxon>
        <taxon>Stappia</taxon>
    </lineage>
</organism>
<comment type="caution">
    <text evidence="16">The sequence shown here is derived from an EMBL/GenBank/DDBJ whole genome shotgun (WGS) entry which is preliminary data.</text>
</comment>
<feature type="transmembrane region" description="Helical" evidence="15">
    <location>
        <begin position="105"/>
        <end position="124"/>
    </location>
</feature>
<feature type="transmembrane region" description="Helical" evidence="15">
    <location>
        <begin position="24"/>
        <end position="56"/>
    </location>
</feature>
<accession>A0A839A954</accession>
<keyword evidence="12 15" id="KW-0472">Membrane</keyword>
<evidence type="ECO:0000256" key="5">
    <source>
        <dbReference type="ARBA" id="ARBA00022466"/>
    </source>
</evidence>
<keyword evidence="11 15" id="KW-1133">Transmembrane helix</keyword>
<evidence type="ECO:0000256" key="11">
    <source>
        <dbReference type="ARBA" id="ARBA00022989"/>
    </source>
</evidence>
<name>A0A839A954_9HYPH</name>
<evidence type="ECO:0000256" key="15">
    <source>
        <dbReference type="SAM" id="Phobius"/>
    </source>
</evidence>
<evidence type="ECO:0000256" key="8">
    <source>
        <dbReference type="ARBA" id="ARBA00022692"/>
    </source>
</evidence>
<dbReference type="RefSeq" id="WP_182161170.1">
    <property type="nucleotide sequence ID" value="NZ_JACFXV010000006.1"/>
</dbReference>
<evidence type="ECO:0000256" key="1">
    <source>
        <dbReference type="ARBA" id="ARBA00004429"/>
    </source>
</evidence>
<dbReference type="Pfam" id="PF02411">
    <property type="entry name" value="MerT"/>
    <property type="match status" value="1"/>
</dbReference>
<protein>
    <recommendedName>
        <fullName evidence="3">Mercuric transport protein MerT</fullName>
    </recommendedName>
    <alternativeName>
        <fullName evidence="13">Mercury ion transport protein</fullName>
    </alternativeName>
</protein>
<keyword evidence="6" id="KW-1003">Cell membrane</keyword>
<evidence type="ECO:0000313" key="17">
    <source>
        <dbReference type="Proteomes" id="UP000541109"/>
    </source>
</evidence>
<evidence type="ECO:0000256" key="12">
    <source>
        <dbReference type="ARBA" id="ARBA00023136"/>
    </source>
</evidence>
<gene>
    <name evidence="16" type="ORF">H2509_00450</name>
</gene>